<dbReference type="KEGG" id="tng:GSTEN00032892G001"/>
<feature type="compositionally biased region" description="Basic and acidic residues" evidence="2">
    <location>
        <begin position="159"/>
        <end position="178"/>
    </location>
</feature>
<gene>
    <name evidence="3" type="ORF">GSTENG00032892001</name>
</gene>
<name>Q4RKL1_TETNG</name>
<dbReference type="EMBL" id="CAAE01015027">
    <property type="protein sequence ID" value="CAG11071.1"/>
    <property type="molecule type" value="Genomic_DNA"/>
</dbReference>
<comment type="caution">
    <text evidence="3">The sequence shown here is derived from an EMBL/GenBank/DDBJ whole genome shotgun (WGS) entry which is preliminary data.</text>
</comment>
<feature type="coiled-coil region" evidence="1">
    <location>
        <begin position="33"/>
        <end position="96"/>
    </location>
</feature>
<dbReference type="AlphaFoldDB" id="Q4RKL1"/>
<sequence>MEEIVQLKLALANKDEELSKSIKRWQMGTLNHVEVLQEMQEAHRREISDMKQQFQKELSQQERCLREISELEEKSKEQLLEQEKRVNRKIKQLGQVSGEGWPPCLGDKGGEEKVNKWIREKQKMVKRVETYLKRLISQPVFKNANEDPNRSAGRASRSPSRDGKQPQRRFNTERLEKT</sequence>
<accession>Q4RKL1</accession>
<proteinExistence type="predicted"/>
<feature type="region of interest" description="Disordered" evidence="2">
    <location>
        <begin position="137"/>
        <end position="178"/>
    </location>
</feature>
<keyword evidence="1" id="KW-0175">Coiled coil</keyword>
<evidence type="ECO:0000256" key="1">
    <source>
        <dbReference type="SAM" id="Coils"/>
    </source>
</evidence>
<reference evidence="3" key="1">
    <citation type="journal article" date="2004" name="Nature">
        <title>Genome duplication in the teleost fish Tetraodon nigroviridis reveals the early vertebrate proto-karyotype.</title>
        <authorList>
            <person name="Jaillon O."/>
            <person name="Aury J.-M."/>
            <person name="Brunet F."/>
            <person name="Petit J.-L."/>
            <person name="Stange-Thomann N."/>
            <person name="Mauceli E."/>
            <person name="Bouneau L."/>
            <person name="Fischer C."/>
            <person name="Ozouf-Costaz C."/>
            <person name="Bernot A."/>
            <person name="Nicaud S."/>
            <person name="Jaffe D."/>
            <person name="Fisher S."/>
            <person name="Lutfalla G."/>
            <person name="Dossat C."/>
            <person name="Segurens B."/>
            <person name="Dasilva C."/>
            <person name="Salanoubat M."/>
            <person name="Levy M."/>
            <person name="Boudet N."/>
            <person name="Castellano S."/>
            <person name="Anthouard V."/>
            <person name="Jubin C."/>
            <person name="Castelli V."/>
            <person name="Katinka M."/>
            <person name="Vacherie B."/>
            <person name="Biemont C."/>
            <person name="Skalli Z."/>
            <person name="Cattolico L."/>
            <person name="Poulain J."/>
            <person name="De Berardinis V."/>
            <person name="Cruaud C."/>
            <person name="Duprat S."/>
            <person name="Brottier P."/>
            <person name="Coutanceau J.-P."/>
            <person name="Gouzy J."/>
            <person name="Parra G."/>
            <person name="Lardier G."/>
            <person name="Chapple C."/>
            <person name="McKernan K.J."/>
            <person name="McEwan P."/>
            <person name="Bosak S."/>
            <person name="Kellis M."/>
            <person name="Volff J.-N."/>
            <person name="Guigo R."/>
            <person name="Zody M.C."/>
            <person name="Mesirov J."/>
            <person name="Lindblad-Toh K."/>
            <person name="Birren B."/>
            <person name="Nusbaum C."/>
            <person name="Kahn D."/>
            <person name="Robinson-Rechavi M."/>
            <person name="Laudet V."/>
            <person name="Schachter V."/>
            <person name="Quetier F."/>
            <person name="Saurin W."/>
            <person name="Scarpelli C."/>
            <person name="Wincker P."/>
            <person name="Lander E.S."/>
            <person name="Weissenbach J."/>
            <person name="Roest Crollius H."/>
        </authorList>
    </citation>
    <scope>NUCLEOTIDE SEQUENCE [LARGE SCALE GENOMIC DNA]</scope>
</reference>
<protein>
    <submittedName>
        <fullName evidence="3">(spotted green pufferfish) hypothetical protein</fullName>
    </submittedName>
</protein>
<organism evidence="3">
    <name type="scientific">Tetraodon nigroviridis</name>
    <name type="common">Spotted green pufferfish</name>
    <name type="synonym">Chelonodon nigroviridis</name>
    <dbReference type="NCBI Taxonomy" id="99883"/>
    <lineage>
        <taxon>Eukaryota</taxon>
        <taxon>Metazoa</taxon>
        <taxon>Chordata</taxon>
        <taxon>Craniata</taxon>
        <taxon>Vertebrata</taxon>
        <taxon>Euteleostomi</taxon>
        <taxon>Actinopterygii</taxon>
        <taxon>Neopterygii</taxon>
        <taxon>Teleostei</taxon>
        <taxon>Neoteleostei</taxon>
        <taxon>Acanthomorphata</taxon>
        <taxon>Eupercaria</taxon>
        <taxon>Tetraodontiformes</taxon>
        <taxon>Tetradontoidea</taxon>
        <taxon>Tetraodontidae</taxon>
        <taxon>Tetraodon</taxon>
    </lineage>
</organism>
<evidence type="ECO:0000313" key="3">
    <source>
        <dbReference type="EMBL" id="CAG11071.1"/>
    </source>
</evidence>
<reference evidence="3" key="2">
    <citation type="submission" date="2004-02" db="EMBL/GenBank/DDBJ databases">
        <authorList>
            <consortium name="Genoscope"/>
            <consortium name="Whitehead Institute Centre for Genome Research"/>
        </authorList>
    </citation>
    <scope>NUCLEOTIDE SEQUENCE</scope>
</reference>
<evidence type="ECO:0000256" key="2">
    <source>
        <dbReference type="SAM" id="MobiDB-lite"/>
    </source>
</evidence>